<feature type="binding site" evidence="17">
    <location>
        <begin position="75"/>
        <end position="77"/>
    </location>
    <ligand>
        <name>ATP</name>
        <dbReference type="ChEBI" id="CHEBI:30616"/>
    </ligand>
</feature>
<dbReference type="eggNOG" id="COG0818">
    <property type="taxonomic scope" value="Bacteria"/>
</dbReference>
<name>K9ARM7_9STAP</name>
<gene>
    <name evidence="20" type="ORF">C273_03405</name>
</gene>
<feature type="binding site" evidence="17">
    <location>
        <position position="6"/>
    </location>
    <ligand>
        <name>ATP</name>
        <dbReference type="ChEBI" id="CHEBI:30616"/>
    </ligand>
</feature>
<dbReference type="AlphaFoldDB" id="K9ARM7"/>
<dbReference type="GO" id="GO:0005524">
    <property type="term" value="F:ATP binding"/>
    <property type="evidence" value="ECO:0007669"/>
    <property type="project" value="UniProtKB-KW"/>
</dbReference>
<dbReference type="PANTHER" id="PTHR34299">
    <property type="entry name" value="DIACYLGLYCEROL KINASE"/>
    <property type="match status" value="1"/>
</dbReference>
<evidence type="ECO:0000256" key="11">
    <source>
        <dbReference type="ARBA" id="ARBA00023098"/>
    </source>
</evidence>
<evidence type="ECO:0000256" key="2">
    <source>
        <dbReference type="ARBA" id="ARBA00005967"/>
    </source>
</evidence>
<dbReference type="PROSITE" id="PS01069">
    <property type="entry name" value="DAGK_PROKAR"/>
    <property type="match status" value="1"/>
</dbReference>
<evidence type="ECO:0000256" key="12">
    <source>
        <dbReference type="ARBA" id="ARBA00023136"/>
    </source>
</evidence>
<feature type="transmembrane region" description="Helical" evidence="19">
    <location>
        <begin position="86"/>
        <end position="107"/>
    </location>
</feature>
<sequence length="111" mass="12574">MKRFKYAFEGCIQLFKKDHNFLLHIVLMIIAIIFGIICGISPIEWMILTLVIGLVLAFEVINTALEYVVDLVTLEYHDYAKYAKDIAAFSVVIMAIVAVIIGIIIFIPKLI</sequence>
<keyword evidence="5" id="KW-0808">Transferase</keyword>
<evidence type="ECO:0000256" key="19">
    <source>
        <dbReference type="SAM" id="Phobius"/>
    </source>
</evidence>
<evidence type="ECO:0000313" key="20">
    <source>
        <dbReference type="EMBL" id="EKU49909.1"/>
    </source>
</evidence>
<comment type="subcellular location">
    <subcellularLocation>
        <location evidence="1">Cell membrane</location>
        <topology evidence="1">Multi-pass membrane protein</topology>
    </subcellularLocation>
</comment>
<evidence type="ECO:0000256" key="3">
    <source>
        <dbReference type="ARBA" id="ARBA00022475"/>
    </source>
</evidence>
<keyword evidence="4" id="KW-0444">Lipid biosynthesis</keyword>
<keyword evidence="9 17" id="KW-0067">ATP-binding</keyword>
<feature type="active site" description="Proton acceptor" evidence="15">
    <location>
        <position position="59"/>
    </location>
</feature>
<dbReference type="GO" id="GO:0046872">
    <property type="term" value="F:metal ion binding"/>
    <property type="evidence" value="ECO:0007669"/>
    <property type="project" value="UniProtKB-KW"/>
</dbReference>
<dbReference type="PANTHER" id="PTHR34299:SF1">
    <property type="entry name" value="DIACYLGLYCEROL KINASE"/>
    <property type="match status" value="1"/>
</dbReference>
<keyword evidence="18" id="KW-0460">Magnesium</keyword>
<protein>
    <submittedName>
        <fullName evidence="20">Diacylglycerol kinase</fullName>
    </submittedName>
</protein>
<dbReference type="CDD" id="cd14265">
    <property type="entry name" value="UDPK_IM_like"/>
    <property type="match status" value="1"/>
</dbReference>
<keyword evidence="18" id="KW-0479">Metal-binding</keyword>
<evidence type="ECO:0000256" key="8">
    <source>
        <dbReference type="ARBA" id="ARBA00022777"/>
    </source>
</evidence>
<comment type="similarity">
    <text evidence="2">Belongs to the bacterial diacylglycerol kinase family.</text>
</comment>
<feature type="binding site" evidence="16">
    <location>
        <position position="59"/>
    </location>
    <ligand>
        <name>substrate</name>
    </ligand>
</feature>
<evidence type="ECO:0000256" key="7">
    <source>
        <dbReference type="ARBA" id="ARBA00022741"/>
    </source>
</evidence>
<dbReference type="GO" id="GO:0008654">
    <property type="term" value="P:phospholipid biosynthetic process"/>
    <property type="evidence" value="ECO:0007669"/>
    <property type="project" value="UniProtKB-KW"/>
</dbReference>
<evidence type="ECO:0000256" key="17">
    <source>
        <dbReference type="PIRSR" id="PIRSR600829-3"/>
    </source>
</evidence>
<dbReference type="GO" id="GO:0016301">
    <property type="term" value="F:kinase activity"/>
    <property type="evidence" value="ECO:0007669"/>
    <property type="project" value="UniProtKB-KW"/>
</dbReference>
<dbReference type="Proteomes" id="UP000009885">
    <property type="component" value="Unassembled WGS sequence"/>
</dbReference>
<feature type="binding site" evidence="17">
    <location>
        <position position="66"/>
    </location>
    <ligand>
        <name>ATP</name>
        <dbReference type="ChEBI" id="CHEBI:30616"/>
    </ligand>
</feature>
<dbReference type="EMBL" id="AMSQ01000004">
    <property type="protein sequence ID" value="EKU49909.1"/>
    <property type="molecule type" value="Genomic_DNA"/>
</dbReference>
<keyword evidence="13" id="KW-0594">Phospholipid biosynthesis</keyword>
<evidence type="ECO:0000256" key="14">
    <source>
        <dbReference type="ARBA" id="ARBA00023264"/>
    </source>
</evidence>
<comment type="cofactor">
    <cofactor evidence="18">
        <name>Mg(2+)</name>
        <dbReference type="ChEBI" id="CHEBI:18420"/>
    </cofactor>
    <text evidence="18">Mn(2+), Zn(2+), Cd(2+) and Co(2+) support activity to lesser extents.</text>
</comment>
<keyword evidence="14" id="KW-1208">Phospholipid metabolism</keyword>
<dbReference type="RefSeq" id="WP_009382583.1">
    <property type="nucleotide sequence ID" value="NZ_AMSQ01000004.1"/>
</dbReference>
<evidence type="ECO:0000256" key="5">
    <source>
        <dbReference type="ARBA" id="ARBA00022679"/>
    </source>
</evidence>
<accession>K9ARM7</accession>
<evidence type="ECO:0000256" key="1">
    <source>
        <dbReference type="ARBA" id="ARBA00004651"/>
    </source>
</evidence>
<dbReference type="GO" id="GO:0005886">
    <property type="term" value="C:plasma membrane"/>
    <property type="evidence" value="ECO:0007669"/>
    <property type="project" value="UniProtKB-SubCell"/>
</dbReference>
<evidence type="ECO:0000256" key="13">
    <source>
        <dbReference type="ARBA" id="ARBA00023209"/>
    </source>
</evidence>
<dbReference type="Gene3D" id="1.10.287.3610">
    <property type="match status" value="1"/>
</dbReference>
<evidence type="ECO:0000256" key="10">
    <source>
        <dbReference type="ARBA" id="ARBA00022989"/>
    </source>
</evidence>
<keyword evidence="12 19" id="KW-0472">Membrane</keyword>
<evidence type="ECO:0000256" key="6">
    <source>
        <dbReference type="ARBA" id="ARBA00022692"/>
    </source>
</evidence>
<feature type="transmembrane region" description="Helical" evidence="19">
    <location>
        <begin position="46"/>
        <end position="65"/>
    </location>
</feature>
<dbReference type="InterPro" id="IPR033717">
    <property type="entry name" value="UDPK"/>
</dbReference>
<keyword evidence="10 19" id="KW-1133">Transmembrane helix</keyword>
<dbReference type="InterPro" id="IPR000829">
    <property type="entry name" value="DAGK"/>
</dbReference>
<keyword evidence="11" id="KW-0443">Lipid metabolism</keyword>
<feature type="binding site" evidence="18">
    <location>
        <position position="66"/>
    </location>
    <ligand>
        <name>a divalent metal cation</name>
        <dbReference type="ChEBI" id="CHEBI:60240"/>
    </ligand>
</feature>
<dbReference type="Pfam" id="PF01219">
    <property type="entry name" value="DAGK_prokar"/>
    <property type="match status" value="1"/>
</dbReference>
<organism evidence="20 21">
    <name type="scientific">Staphylococcus massiliensis S46</name>
    <dbReference type="NCBI Taxonomy" id="1229783"/>
    <lineage>
        <taxon>Bacteria</taxon>
        <taxon>Bacillati</taxon>
        <taxon>Bacillota</taxon>
        <taxon>Bacilli</taxon>
        <taxon>Bacillales</taxon>
        <taxon>Staphylococcaceae</taxon>
        <taxon>Staphylococcus</taxon>
    </lineage>
</organism>
<dbReference type="PATRIC" id="fig|1229783.3.peg.686"/>
<comment type="caution">
    <text evidence="20">The sequence shown here is derived from an EMBL/GenBank/DDBJ whole genome shotgun (WGS) entry which is preliminary data.</text>
</comment>
<evidence type="ECO:0000256" key="4">
    <source>
        <dbReference type="ARBA" id="ARBA00022516"/>
    </source>
</evidence>
<keyword evidence="8 20" id="KW-0418">Kinase</keyword>
<evidence type="ECO:0000256" key="18">
    <source>
        <dbReference type="PIRSR" id="PIRSR600829-4"/>
    </source>
</evidence>
<reference evidence="20 21" key="1">
    <citation type="journal article" date="2013" name="Genome Announc.">
        <title>Genome Sequence of Staphylococcus massiliensis Strain S46, Isolated from the Surface of Healthy Human Skin.</title>
        <authorList>
            <person name="Srivastav R."/>
            <person name="Singh A."/>
            <person name="Jangir P.K."/>
            <person name="Kumari C."/>
            <person name="Muduli S."/>
            <person name="Sharma R."/>
        </authorList>
    </citation>
    <scope>NUCLEOTIDE SEQUENCE [LARGE SCALE GENOMIC DNA]</scope>
    <source>
        <strain evidence="20 21">S46</strain>
    </source>
</reference>
<evidence type="ECO:0000313" key="21">
    <source>
        <dbReference type="Proteomes" id="UP000009885"/>
    </source>
</evidence>
<evidence type="ECO:0000256" key="9">
    <source>
        <dbReference type="ARBA" id="ARBA00022840"/>
    </source>
</evidence>
<dbReference type="InterPro" id="IPR036945">
    <property type="entry name" value="DAGK_sf"/>
</dbReference>
<dbReference type="OrthoDB" id="9789934at2"/>
<keyword evidence="7 17" id="KW-0547">Nucleotide-binding</keyword>
<evidence type="ECO:0000256" key="15">
    <source>
        <dbReference type="PIRSR" id="PIRSR600829-1"/>
    </source>
</evidence>
<feature type="transmembrane region" description="Helical" evidence="19">
    <location>
        <begin position="21"/>
        <end position="40"/>
    </location>
</feature>
<keyword evidence="6 19" id="KW-0812">Transmembrane</keyword>
<evidence type="ECO:0000256" key="16">
    <source>
        <dbReference type="PIRSR" id="PIRSR600829-2"/>
    </source>
</evidence>
<dbReference type="STRING" id="1229783.C273_03405"/>
<feature type="binding site" evidence="17">
    <location>
        <begin position="84"/>
        <end position="85"/>
    </location>
    <ligand>
        <name>ATP</name>
        <dbReference type="ChEBI" id="CHEBI:30616"/>
    </ligand>
</feature>
<proteinExistence type="inferred from homology"/>
<keyword evidence="3" id="KW-1003">Cell membrane</keyword>
<keyword evidence="21" id="KW-1185">Reference proteome</keyword>